<dbReference type="Pfam" id="PF00700">
    <property type="entry name" value="Flagellin_C"/>
    <property type="match status" value="1"/>
</dbReference>
<dbReference type="InterPro" id="IPR001492">
    <property type="entry name" value="Flagellin"/>
</dbReference>
<dbReference type="GO" id="GO:0009288">
    <property type="term" value="C:bacterial-type flagellum"/>
    <property type="evidence" value="ECO:0007669"/>
    <property type="project" value="InterPro"/>
</dbReference>
<keyword evidence="3" id="KW-0966">Cell projection</keyword>
<dbReference type="SUPFAM" id="SSF64518">
    <property type="entry name" value="Phase 1 flagellin"/>
    <property type="match status" value="1"/>
</dbReference>
<keyword evidence="1" id="KW-0975">Bacterial flagellum</keyword>
<accession>A0A3B0VGX6</accession>
<keyword evidence="3" id="KW-0282">Flagellum</keyword>
<evidence type="ECO:0000259" key="2">
    <source>
        <dbReference type="Pfam" id="PF00700"/>
    </source>
</evidence>
<dbReference type="AlphaFoldDB" id="A0A3B0VGX6"/>
<dbReference type="EMBL" id="UOEX01000289">
    <property type="protein sequence ID" value="VAW39563.1"/>
    <property type="molecule type" value="Genomic_DNA"/>
</dbReference>
<sequence>MSNVSTTQVNIFSAESSIRDVDFASESSNFSKMRILVQASSFAMAQANASGKAVLSLLQG</sequence>
<organism evidence="3">
    <name type="scientific">hydrothermal vent metagenome</name>
    <dbReference type="NCBI Taxonomy" id="652676"/>
    <lineage>
        <taxon>unclassified sequences</taxon>
        <taxon>metagenomes</taxon>
        <taxon>ecological metagenomes</taxon>
    </lineage>
</organism>
<dbReference type="InterPro" id="IPR046358">
    <property type="entry name" value="Flagellin_C"/>
</dbReference>
<evidence type="ECO:0000313" key="3">
    <source>
        <dbReference type="EMBL" id="VAW39563.1"/>
    </source>
</evidence>
<protein>
    <submittedName>
        <fullName evidence="3">Flagellin</fullName>
    </submittedName>
</protein>
<name>A0A3B0VGX6_9ZZZZ</name>
<feature type="domain" description="Flagellin C-terminal" evidence="2">
    <location>
        <begin position="2"/>
        <end position="58"/>
    </location>
</feature>
<dbReference type="GO" id="GO:0005198">
    <property type="term" value="F:structural molecule activity"/>
    <property type="evidence" value="ECO:0007669"/>
    <property type="project" value="InterPro"/>
</dbReference>
<gene>
    <name evidence="3" type="ORF">MNBD_DELTA03-944</name>
</gene>
<dbReference type="Gene3D" id="6.10.10.10">
    <property type="entry name" value="Flagellar export chaperone, C-terminal domain"/>
    <property type="match status" value="1"/>
</dbReference>
<dbReference type="PANTHER" id="PTHR42792:SF2">
    <property type="entry name" value="FLAGELLIN"/>
    <property type="match status" value="1"/>
</dbReference>
<reference evidence="3" key="1">
    <citation type="submission" date="2018-06" db="EMBL/GenBank/DDBJ databases">
        <authorList>
            <person name="Zhirakovskaya E."/>
        </authorList>
    </citation>
    <scope>NUCLEOTIDE SEQUENCE</scope>
</reference>
<dbReference type="InterPro" id="IPR042187">
    <property type="entry name" value="Flagellin_C_sub2"/>
</dbReference>
<proteinExistence type="predicted"/>
<keyword evidence="3" id="KW-0969">Cilium</keyword>
<dbReference type="PANTHER" id="PTHR42792">
    <property type="entry name" value="FLAGELLIN"/>
    <property type="match status" value="1"/>
</dbReference>
<evidence type="ECO:0000256" key="1">
    <source>
        <dbReference type="ARBA" id="ARBA00023143"/>
    </source>
</evidence>